<dbReference type="Gene3D" id="3.40.720.10">
    <property type="entry name" value="Alkaline Phosphatase, subunit A"/>
    <property type="match status" value="1"/>
</dbReference>
<dbReference type="PANTHER" id="PTHR31956">
    <property type="entry name" value="NON-SPECIFIC PHOSPHOLIPASE C4-RELATED"/>
    <property type="match status" value="1"/>
</dbReference>
<dbReference type="Pfam" id="PF04185">
    <property type="entry name" value="Phosphoesterase"/>
    <property type="match status" value="1"/>
</dbReference>
<evidence type="ECO:0000256" key="2">
    <source>
        <dbReference type="SAM" id="SignalP"/>
    </source>
</evidence>
<protein>
    <submittedName>
        <fullName evidence="3">Acid phosphatase</fullName>
    </submittedName>
</protein>
<accession>A0A0F2M4N3</accession>
<feature type="chain" id="PRO_5002455062" evidence="2">
    <location>
        <begin position="18"/>
        <end position="404"/>
    </location>
</feature>
<dbReference type="PANTHER" id="PTHR31956:SF15">
    <property type="entry name" value="ACID PHOSPHATASE PHOA"/>
    <property type="match status" value="1"/>
</dbReference>
<sequence>MMYTPALLLAAATAVSAVAVSVENTATAASDVYAAQATAASRSPVTHVKGKAFDRLAIIWLENTDYTLAAGDPNLAFFAEKGIKLTNNFGVTHPSEPNYAAAIGGDYFGMNNDNFNFIDANVSSVIDLLEGAGISWGEYQEDMPYAGFEGFAWVNQETQANDYVRKHNPAVLYDQNTNQQKRLEQMKNLTGFYEDLAAGTLPQWMFITPNMTSDGHDTSVTVAGTWTRTFLEPLLSDKRFMDNTLVLITFDENSSYSIQNKILGILIGDAVPAELVGTEDDNFYNHYSEIATVEANWDLPTLGRWDVGANVYKVVADKTGDKLRTYNPDKLAKHYYNVSYDGVFNSKPTFPVYPKPNLCLEHHGRKVAQSVQRKWYGNKNPSYYKNTVEVNDGLNPPHQYGFGQ</sequence>
<keyword evidence="1" id="KW-0378">Hydrolase</keyword>
<gene>
    <name evidence="3" type="ORF">SPSK_09320</name>
</gene>
<dbReference type="EMBL" id="AXCR01000007">
    <property type="protein sequence ID" value="KJR84663.1"/>
    <property type="molecule type" value="Genomic_DNA"/>
</dbReference>
<keyword evidence="2" id="KW-0732">Signal</keyword>
<dbReference type="GO" id="GO:0016788">
    <property type="term" value="F:hydrolase activity, acting on ester bonds"/>
    <property type="evidence" value="ECO:0007669"/>
    <property type="project" value="InterPro"/>
</dbReference>
<comment type="caution">
    <text evidence="3">The sequence shown here is derived from an EMBL/GenBank/DDBJ whole genome shotgun (WGS) entry which is preliminary data.</text>
</comment>
<dbReference type="Proteomes" id="UP000033710">
    <property type="component" value="Unassembled WGS sequence"/>
</dbReference>
<dbReference type="RefSeq" id="XP_016587339.1">
    <property type="nucleotide sequence ID" value="XM_016735894.1"/>
</dbReference>
<organism evidence="3 4">
    <name type="scientific">Sporothrix schenckii 1099-18</name>
    <dbReference type="NCBI Taxonomy" id="1397361"/>
    <lineage>
        <taxon>Eukaryota</taxon>
        <taxon>Fungi</taxon>
        <taxon>Dikarya</taxon>
        <taxon>Ascomycota</taxon>
        <taxon>Pezizomycotina</taxon>
        <taxon>Sordariomycetes</taxon>
        <taxon>Sordariomycetidae</taxon>
        <taxon>Ophiostomatales</taxon>
        <taxon>Ophiostomataceae</taxon>
        <taxon>Sporothrix</taxon>
    </lineage>
</organism>
<reference evidence="3 4" key="1">
    <citation type="journal article" date="2014" name="BMC Genomics">
        <title>Comparative genomics of the major fungal agents of human and animal Sporotrichosis: Sporothrix schenckii and Sporothrix brasiliensis.</title>
        <authorList>
            <person name="Teixeira M.M."/>
            <person name="de Almeida L.G."/>
            <person name="Kubitschek-Barreira P."/>
            <person name="Alves F.L."/>
            <person name="Kioshima E.S."/>
            <person name="Abadio A.K."/>
            <person name="Fernandes L."/>
            <person name="Derengowski L.S."/>
            <person name="Ferreira K.S."/>
            <person name="Souza R.C."/>
            <person name="Ruiz J.C."/>
            <person name="de Andrade N.C."/>
            <person name="Paes H.C."/>
            <person name="Nicola A.M."/>
            <person name="Albuquerque P."/>
            <person name="Gerber A.L."/>
            <person name="Martins V.P."/>
            <person name="Peconick L.D."/>
            <person name="Neto A.V."/>
            <person name="Chaucanez C.B."/>
            <person name="Silva P.A."/>
            <person name="Cunha O.L."/>
            <person name="de Oliveira F.F."/>
            <person name="dos Santos T.C."/>
            <person name="Barros A.L."/>
            <person name="Soares M.A."/>
            <person name="de Oliveira L.M."/>
            <person name="Marini M.M."/>
            <person name="Villalobos-Duno H."/>
            <person name="Cunha M.M."/>
            <person name="de Hoog S."/>
            <person name="da Silveira J.F."/>
            <person name="Henrissat B."/>
            <person name="Nino-Vega G.A."/>
            <person name="Cisalpino P.S."/>
            <person name="Mora-Montes H.M."/>
            <person name="Almeida S.R."/>
            <person name="Stajich J.E."/>
            <person name="Lopes-Bezerra L.M."/>
            <person name="Vasconcelos A.T."/>
            <person name="Felipe M.S."/>
        </authorList>
    </citation>
    <scope>NUCLEOTIDE SEQUENCE [LARGE SCALE GENOMIC DNA]</scope>
    <source>
        <strain evidence="3 4">1099-18</strain>
    </source>
</reference>
<dbReference type="InterPro" id="IPR017850">
    <property type="entry name" value="Alkaline_phosphatase_core_sf"/>
</dbReference>
<dbReference type="AlphaFoldDB" id="A0A0F2M4N3"/>
<evidence type="ECO:0000256" key="1">
    <source>
        <dbReference type="ARBA" id="ARBA00022801"/>
    </source>
</evidence>
<dbReference type="KEGG" id="ssck:SPSK_09320"/>
<dbReference type="OrthoDB" id="5135119at2759"/>
<evidence type="ECO:0000313" key="3">
    <source>
        <dbReference type="EMBL" id="KJR84663.1"/>
    </source>
</evidence>
<proteinExistence type="predicted"/>
<dbReference type="InterPro" id="IPR007312">
    <property type="entry name" value="Phosphoesterase"/>
</dbReference>
<dbReference type="VEuPathDB" id="FungiDB:SPSK_09320"/>
<dbReference type="GeneID" id="27671171"/>
<feature type="signal peptide" evidence="2">
    <location>
        <begin position="1"/>
        <end position="17"/>
    </location>
</feature>
<name>A0A0F2M4N3_SPOSC</name>
<reference evidence="3 4" key="2">
    <citation type="journal article" date="2015" name="Eukaryot. Cell">
        <title>Asexual propagation of a virulent clone complex in a human and feline outbreak of sporotrichosis.</title>
        <authorList>
            <person name="Teixeira Mde M."/>
            <person name="Rodrigues A.M."/>
            <person name="Tsui C.K."/>
            <person name="de Almeida L.G."/>
            <person name="Van Diepeningen A.D."/>
            <person name="van den Ende B.G."/>
            <person name="Fernandes G.F."/>
            <person name="Kano R."/>
            <person name="Hamelin R.C."/>
            <person name="Lopes-Bezerra L.M."/>
            <person name="Vasconcelos A.T."/>
            <person name="de Hoog S."/>
            <person name="de Camargo Z.P."/>
            <person name="Felipe M.S."/>
        </authorList>
    </citation>
    <scope>NUCLEOTIDE SEQUENCE [LARGE SCALE GENOMIC DNA]</scope>
    <source>
        <strain evidence="3 4">1099-18</strain>
    </source>
</reference>
<dbReference type="FunFam" id="3.40.720.10:FF:000064">
    <property type="entry name" value="Probable acid phosphatase Pho610"/>
    <property type="match status" value="1"/>
</dbReference>
<dbReference type="GO" id="GO:0009395">
    <property type="term" value="P:phospholipid catabolic process"/>
    <property type="evidence" value="ECO:0007669"/>
    <property type="project" value="TreeGrafter"/>
</dbReference>
<evidence type="ECO:0000313" key="4">
    <source>
        <dbReference type="Proteomes" id="UP000033710"/>
    </source>
</evidence>